<dbReference type="EMBL" id="QLZR01000002">
    <property type="protein sequence ID" value="RAZ78973.1"/>
    <property type="molecule type" value="Genomic_DNA"/>
</dbReference>
<proteinExistence type="predicted"/>
<keyword evidence="3" id="KW-1185">Reference proteome</keyword>
<organism evidence="2 3">
    <name type="scientific">Planococcus halotolerans</name>
    <dbReference type="NCBI Taxonomy" id="2233542"/>
    <lineage>
        <taxon>Bacteria</taxon>
        <taxon>Bacillati</taxon>
        <taxon>Bacillota</taxon>
        <taxon>Bacilli</taxon>
        <taxon>Bacillales</taxon>
        <taxon>Caryophanaceae</taxon>
        <taxon>Planococcus</taxon>
    </lineage>
</organism>
<dbReference type="AlphaFoldDB" id="A0A365L0S8"/>
<dbReference type="InterPro" id="IPR036465">
    <property type="entry name" value="vWFA_dom_sf"/>
</dbReference>
<dbReference type="Gene3D" id="3.40.50.410">
    <property type="entry name" value="von Willebrand factor, type A domain"/>
    <property type="match status" value="1"/>
</dbReference>
<evidence type="ECO:0000313" key="3">
    <source>
        <dbReference type="Proteomes" id="UP000251002"/>
    </source>
</evidence>
<reference evidence="2 3" key="1">
    <citation type="submission" date="2018-06" db="EMBL/GenBank/DDBJ databases">
        <title>The draft genome sequences of strains SCU63 and S1.</title>
        <authorList>
            <person name="Gan L."/>
        </authorList>
    </citation>
    <scope>NUCLEOTIDE SEQUENCE [LARGE SCALE GENOMIC DNA]</scope>
    <source>
        <strain evidence="2 3">SCU63</strain>
    </source>
</reference>
<dbReference type="SUPFAM" id="SSF53300">
    <property type="entry name" value="vWA-like"/>
    <property type="match status" value="1"/>
</dbReference>
<sequence length="216" mass="24344">MKNEMTELVFILDKSGSMAGLEKDTIGGFNALIEKQRKLEGDVRVTTVLFNQSYELLHDRINLKGISPLTEEDYEVGGTTALLDAIGSSIQKIGNAQKRTSEEERADKVMFVITTDGMENASCEYNYKKILEMIGRQKQKFNWEFIFLGANIDAVATAQQFGVGEEFAVEYHADAEGTQLNYQVLSEAVASFRTGKSLDRDWKKDIEKDYKSRAKK</sequence>
<comment type="caution">
    <text evidence="2">The sequence shown here is derived from an EMBL/GenBank/DDBJ whole genome shotgun (WGS) entry which is preliminary data.</text>
</comment>
<dbReference type="CDD" id="cd00198">
    <property type="entry name" value="vWFA"/>
    <property type="match status" value="1"/>
</dbReference>
<dbReference type="InterPro" id="IPR002035">
    <property type="entry name" value="VWF_A"/>
</dbReference>
<dbReference type="PROSITE" id="PS50234">
    <property type="entry name" value="VWFA"/>
    <property type="match status" value="1"/>
</dbReference>
<gene>
    <name evidence="2" type="ORF">DP120_04970</name>
</gene>
<dbReference type="Proteomes" id="UP000251002">
    <property type="component" value="Unassembled WGS sequence"/>
</dbReference>
<protein>
    <recommendedName>
        <fullName evidence="1">VWFA domain-containing protein</fullName>
    </recommendedName>
</protein>
<evidence type="ECO:0000313" key="2">
    <source>
        <dbReference type="EMBL" id="RAZ78973.1"/>
    </source>
</evidence>
<accession>A0A365L0S8</accession>
<name>A0A365L0S8_9BACL</name>
<dbReference type="RefSeq" id="WP_112222470.1">
    <property type="nucleotide sequence ID" value="NZ_CP196859.1"/>
</dbReference>
<evidence type="ECO:0000259" key="1">
    <source>
        <dbReference type="PROSITE" id="PS50234"/>
    </source>
</evidence>
<feature type="domain" description="VWFA" evidence="1">
    <location>
        <begin position="7"/>
        <end position="189"/>
    </location>
</feature>